<feature type="compositionally biased region" description="Gly residues" evidence="8">
    <location>
        <begin position="70"/>
        <end position="79"/>
    </location>
</feature>
<keyword evidence="10" id="KW-1185">Reference proteome</keyword>
<dbReference type="AlphaFoldDB" id="A0A5N4EAR0"/>
<feature type="region of interest" description="Disordered" evidence="8">
    <location>
        <begin position="330"/>
        <end position="380"/>
    </location>
</feature>
<sequence>MASRRSKTAAGPPQVPGSGVCSAPSSCGTQVCCEDPHQGSGLAKAPALVEGPGSRLPRNVLSERERRWGPRGGGGAGRGGQCARNLVSGGWDRLVVFVLAMARGRLLDSLQLGRLLLPGSRKRISVSCERLRALLPRFDGRREDMASVLEMSVQFLRLAGTLVPGWEQHATALQNLDSSQETRHKWQKDVLQLALATQTPAGAPDPGRGAPSVTMPQTPPSCVAAGVDEGVAKVPDRLPVLSEPPSLVPGSRGPSPSKAPRKSPLWPPHSRQPPSPLVSEEPLSCLGQAGPSARGTHLAPTLDARSVSGCDVEDGASFLLTASPDWWPGSLEGRGGSAPSQVPTRSSPLGRAEPGFLADPEPGSQEPPDGPLEPWGSDVSCPSLALRDEVESIFPDFFAC</sequence>
<comment type="subcellular location">
    <subcellularLocation>
        <location evidence="1">Nucleus</location>
    </subcellularLocation>
</comment>
<dbReference type="GO" id="GO:0030154">
    <property type="term" value="P:cell differentiation"/>
    <property type="evidence" value="ECO:0007669"/>
    <property type="project" value="UniProtKB-KW"/>
</dbReference>
<organism evidence="9 10">
    <name type="scientific">Camelus dromedarius</name>
    <name type="common">Dromedary</name>
    <name type="synonym">Arabian camel</name>
    <dbReference type="NCBI Taxonomy" id="9838"/>
    <lineage>
        <taxon>Eukaryota</taxon>
        <taxon>Metazoa</taxon>
        <taxon>Chordata</taxon>
        <taxon>Craniata</taxon>
        <taxon>Vertebrata</taxon>
        <taxon>Euteleostomi</taxon>
        <taxon>Mammalia</taxon>
        <taxon>Eutheria</taxon>
        <taxon>Laurasiatheria</taxon>
        <taxon>Artiodactyla</taxon>
        <taxon>Tylopoda</taxon>
        <taxon>Camelidae</taxon>
        <taxon>Camelus</taxon>
    </lineage>
</organism>
<feature type="region of interest" description="Disordered" evidence="8">
    <location>
        <begin position="43"/>
        <end position="79"/>
    </location>
</feature>
<keyword evidence="3" id="KW-0221">Differentiation</keyword>
<proteinExistence type="predicted"/>
<feature type="compositionally biased region" description="Low complexity" evidence="8">
    <location>
        <begin position="200"/>
        <end position="211"/>
    </location>
</feature>
<evidence type="ECO:0000256" key="1">
    <source>
        <dbReference type="ARBA" id="ARBA00004123"/>
    </source>
</evidence>
<evidence type="ECO:0000256" key="5">
    <source>
        <dbReference type="ARBA" id="ARBA00023125"/>
    </source>
</evidence>
<keyword evidence="2" id="KW-0217">Developmental protein</keyword>
<gene>
    <name evidence="9" type="ORF">Cadr_000016406</name>
</gene>
<evidence type="ECO:0000313" key="10">
    <source>
        <dbReference type="Proteomes" id="UP000299084"/>
    </source>
</evidence>
<dbReference type="PANTHER" id="PTHR15402">
    <property type="entry name" value="TRANSCRIPTION FACTOR-LIKE 5 PROTEIN"/>
    <property type="match status" value="1"/>
</dbReference>
<feature type="compositionally biased region" description="Polar residues" evidence="8">
    <location>
        <begin position="338"/>
        <end position="347"/>
    </location>
</feature>
<keyword evidence="4" id="KW-0805">Transcription regulation</keyword>
<dbReference type="GO" id="GO:0000981">
    <property type="term" value="F:DNA-binding transcription factor activity, RNA polymerase II-specific"/>
    <property type="evidence" value="ECO:0007669"/>
    <property type="project" value="TreeGrafter"/>
</dbReference>
<protein>
    <submittedName>
        <fullName evidence="9">Spermatogenesis-and oogenesis-specific basic helix-loop-helix-containing protein 1</fullName>
    </submittedName>
</protein>
<feature type="compositionally biased region" description="Low complexity" evidence="8">
    <location>
        <begin position="238"/>
        <end position="249"/>
    </location>
</feature>
<evidence type="ECO:0000256" key="6">
    <source>
        <dbReference type="ARBA" id="ARBA00023163"/>
    </source>
</evidence>
<feature type="compositionally biased region" description="Pro residues" evidence="8">
    <location>
        <begin position="265"/>
        <end position="276"/>
    </location>
</feature>
<name>A0A5N4EAR0_CAMDR</name>
<evidence type="ECO:0000256" key="8">
    <source>
        <dbReference type="SAM" id="MobiDB-lite"/>
    </source>
</evidence>
<evidence type="ECO:0000313" key="9">
    <source>
        <dbReference type="EMBL" id="KAB1280374.1"/>
    </source>
</evidence>
<keyword evidence="7" id="KW-0539">Nucleus</keyword>
<dbReference type="GO" id="GO:0007283">
    <property type="term" value="P:spermatogenesis"/>
    <property type="evidence" value="ECO:0007669"/>
    <property type="project" value="InterPro"/>
</dbReference>
<dbReference type="GO" id="GO:0005634">
    <property type="term" value="C:nucleus"/>
    <property type="evidence" value="ECO:0007669"/>
    <property type="project" value="UniProtKB-SubCell"/>
</dbReference>
<dbReference type="PANTHER" id="PTHR15402:SF4">
    <property type="entry name" value="SPERMATOGENESIS- AND OOGENESIS-SPECIFIC BASIC HELIX-LOOP-HELIX-CONTAINING PROTEIN 1"/>
    <property type="match status" value="1"/>
</dbReference>
<dbReference type="Proteomes" id="UP000299084">
    <property type="component" value="Unassembled WGS sequence"/>
</dbReference>
<comment type="caution">
    <text evidence="9">The sequence shown here is derived from an EMBL/GenBank/DDBJ whole genome shotgun (WGS) entry which is preliminary data.</text>
</comment>
<evidence type="ECO:0000256" key="3">
    <source>
        <dbReference type="ARBA" id="ARBA00022782"/>
    </source>
</evidence>
<keyword evidence="5" id="KW-0238">DNA-binding</keyword>
<accession>A0A5N4EAR0</accession>
<evidence type="ECO:0000256" key="2">
    <source>
        <dbReference type="ARBA" id="ARBA00022473"/>
    </source>
</evidence>
<evidence type="ECO:0000256" key="4">
    <source>
        <dbReference type="ARBA" id="ARBA00023015"/>
    </source>
</evidence>
<feature type="region of interest" description="Disordered" evidence="8">
    <location>
        <begin position="237"/>
        <end position="298"/>
    </location>
</feature>
<feature type="region of interest" description="Disordered" evidence="8">
    <location>
        <begin position="199"/>
        <end position="224"/>
    </location>
</feature>
<dbReference type="InterPro" id="IPR039583">
    <property type="entry name" value="TCFL5/SOLH1/2"/>
</dbReference>
<reference evidence="9 10" key="1">
    <citation type="journal article" date="2019" name="Mol. Ecol. Resour.">
        <title>Improving Illumina assemblies with Hi-C and long reads: an example with the North African dromedary.</title>
        <authorList>
            <person name="Elbers J.P."/>
            <person name="Rogers M.F."/>
            <person name="Perelman P.L."/>
            <person name="Proskuryakova A.A."/>
            <person name="Serdyukova N.A."/>
            <person name="Johnson W.E."/>
            <person name="Horin P."/>
            <person name="Corander J."/>
            <person name="Murphy D."/>
            <person name="Burger P.A."/>
        </authorList>
    </citation>
    <scope>NUCLEOTIDE SEQUENCE [LARGE SCALE GENOMIC DNA]</scope>
    <source>
        <strain evidence="9">Drom800</strain>
        <tissue evidence="9">Blood</tissue>
    </source>
</reference>
<dbReference type="EMBL" id="JWIN03000004">
    <property type="protein sequence ID" value="KAB1280374.1"/>
    <property type="molecule type" value="Genomic_DNA"/>
</dbReference>
<evidence type="ECO:0000256" key="7">
    <source>
        <dbReference type="ARBA" id="ARBA00023242"/>
    </source>
</evidence>
<dbReference type="GO" id="GO:0000978">
    <property type="term" value="F:RNA polymerase II cis-regulatory region sequence-specific DNA binding"/>
    <property type="evidence" value="ECO:0007669"/>
    <property type="project" value="TreeGrafter"/>
</dbReference>
<keyword evidence="6" id="KW-0804">Transcription</keyword>
<feature type="region of interest" description="Disordered" evidence="8">
    <location>
        <begin position="1"/>
        <end position="20"/>
    </location>
</feature>